<evidence type="ECO:0000256" key="1">
    <source>
        <dbReference type="ARBA" id="ARBA00022837"/>
    </source>
</evidence>
<feature type="domain" description="EF-hand" evidence="2">
    <location>
        <begin position="103"/>
        <end position="138"/>
    </location>
</feature>
<dbReference type="InterPro" id="IPR011992">
    <property type="entry name" value="EF-hand-dom_pair"/>
</dbReference>
<dbReference type="AlphaFoldDB" id="A0A914WMS9"/>
<dbReference type="PROSITE" id="PS00018">
    <property type="entry name" value="EF_HAND_1"/>
    <property type="match status" value="1"/>
</dbReference>
<dbReference type="SUPFAM" id="SSF47473">
    <property type="entry name" value="EF-hand"/>
    <property type="match status" value="1"/>
</dbReference>
<keyword evidence="1" id="KW-0106">Calcium</keyword>
<evidence type="ECO:0000259" key="2">
    <source>
        <dbReference type="PROSITE" id="PS50222"/>
    </source>
</evidence>
<sequence>MSSQAFLRKKWERVFYTFFDINRNRKIDWNDFEMTFEKIKDLRGEDSAEYRIAKEAMGMVWNGLLQNTKGLDIMAQIPADSEITIEEWVTIWKSYNPKHMHIWQWEYLKYMFFLLDKTGDKFIDNEEYRDVMQIYGMSLQDADKAFKMFAVNEKGRRIELIDYGQFVKTWNEYFTSTDERAPGNFLFGPW</sequence>
<evidence type="ECO:0000313" key="4">
    <source>
        <dbReference type="WBParaSite" id="PSAMB.scaffold4760size13628.g25126.t1"/>
    </source>
</evidence>
<keyword evidence="3" id="KW-1185">Reference proteome</keyword>
<organism evidence="3 4">
    <name type="scientific">Plectus sambesii</name>
    <dbReference type="NCBI Taxonomy" id="2011161"/>
    <lineage>
        <taxon>Eukaryota</taxon>
        <taxon>Metazoa</taxon>
        <taxon>Ecdysozoa</taxon>
        <taxon>Nematoda</taxon>
        <taxon>Chromadorea</taxon>
        <taxon>Plectida</taxon>
        <taxon>Plectina</taxon>
        <taxon>Plectoidea</taxon>
        <taxon>Plectidae</taxon>
        <taxon>Plectus</taxon>
    </lineage>
</organism>
<dbReference type="Gene3D" id="1.10.238.10">
    <property type="entry name" value="EF-hand"/>
    <property type="match status" value="1"/>
</dbReference>
<dbReference type="InterPro" id="IPR018247">
    <property type="entry name" value="EF_Hand_1_Ca_BS"/>
</dbReference>
<protein>
    <submittedName>
        <fullName evidence="4">EF-hand domain-containing protein</fullName>
    </submittedName>
</protein>
<proteinExistence type="predicted"/>
<dbReference type="GO" id="GO:0005509">
    <property type="term" value="F:calcium ion binding"/>
    <property type="evidence" value="ECO:0007669"/>
    <property type="project" value="InterPro"/>
</dbReference>
<evidence type="ECO:0000313" key="3">
    <source>
        <dbReference type="Proteomes" id="UP000887566"/>
    </source>
</evidence>
<name>A0A914WMS9_9BILA</name>
<dbReference type="WBParaSite" id="PSAMB.scaffold4760size13628.g25126.t1">
    <property type="protein sequence ID" value="PSAMB.scaffold4760size13628.g25126.t1"/>
    <property type="gene ID" value="PSAMB.scaffold4760size13628.g25126"/>
</dbReference>
<reference evidence="4" key="1">
    <citation type="submission" date="2022-11" db="UniProtKB">
        <authorList>
            <consortium name="WormBaseParasite"/>
        </authorList>
    </citation>
    <scope>IDENTIFICATION</scope>
</reference>
<dbReference type="Proteomes" id="UP000887566">
    <property type="component" value="Unplaced"/>
</dbReference>
<accession>A0A914WMS9</accession>
<dbReference type="PROSITE" id="PS50222">
    <property type="entry name" value="EF_HAND_2"/>
    <property type="match status" value="1"/>
</dbReference>
<dbReference type="InterPro" id="IPR002048">
    <property type="entry name" value="EF_hand_dom"/>
</dbReference>